<feature type="compositionally biased region" description="Low complexity" evidence="1">
    <location>
        <begin position="102"/>
        <end position="122"/>
    </location>
</feature>
<dbReference type="Gene3D" id="3.10.20.90">
    <property type="entry name" value="Phosphatidylinositol 3-kinase Catalytic Subunit, Chain A, domain 1"/>
    <property type="match status" value="1"/>
</dbReference>
<name>A0A836CPK7_9STRA</name>
<evidence type="ECO:0000313" key="4">
    <source>
        <dbReference type="Proteomes" id="UP000664859"/>
    </source>
</evidence>
<accession>A0A836CPK7</accession>
<proteinExistence type="predicted"/>
<dbReference type="OrthoDB" id="1043111at2759"/>
<evidence type="ECO:0000259" key="2">
    <source>
        <dbReference type="PROSITE" id="PS50053"/>
    </source>
</evidence>
<comment type="caution">
    <text evidence="3">The sequence shown here is derived from an EMBL/GenBank/DDBJ whole genome shotgun (WGS) entry which is preliminary data.</text>
</comment>
<dbReference type="EMBL" id="JAFCMP010000024">
    <property type="protein sequence ID" value="KAG5190976.1"/>
    <property type="molecule type" value="Genomic_DNA"/>
</dbReference>
<dbReference type="AlphaFoldDB" id="A0A836CPK7"/>
<reference evidence="3" key="1">
    <citation type="submission" date="2021-02" db="EMBL/GenBank/DDBJ databases">
        <title>First Annotated Genome of the Yellow-green Alga Tribonema minus.</title>
        <authorList>
            <person name="Mahan K.M."/>
        </authorList>
    </citation>
    <scope>NUCLEOTIDE SEQUENCE</scope>
    <source>
        <strain evidence="3">UTEX B ZZ1240</strain>
    </source>
</reference>
<gene>
    <name evidence="3" type="ORF">JKP88DRAFT_217224</name>
</gene>
<dbReference type="InterPro" id="IPR039540">
    <property type="entry name" value="UBL3-like_ubiquitin_dom"/>
</dbReference>
<dbReference type="SUPFAM" id="SSF54236">
    <property type="entry name" value="Ubiquitin-like"/>
    <property type="match status" value="1"/>
</dbReference>
<dbReference type="Pfam" id="PF13881">
    <property type="entry name" value="Rad60-SLD_2"/>
    <property type="match status" value="1"/>
</dbReference>
<feature type="domain" description="Ubiquitin-like" evidence="2">
    <location>
        <begin position="1"/>
        <end position="70"/>
    </location>
</feature>
<evidence type="ECO:0000313" key="3">
    <source>
        <dbReference type="EMBL" id="KAG5190976.1"/>
    </source>
</evidence>
<sequence length="122" mass="13221">MLSLKFLFANAESLVVVLRFEKDETVGGLKEALLKSWPADVPPAETAQIRLICMGRGLTDDAKTLEELQLPTFDAYPTPINVAIRPKHRLVEAAQEAVLTKAPSRTARSSTSGGSYTCCTVS</sequence>
<feature type="region of interest" description="Disordered" evidence="1">
    <location>
        <begin position="101"/>
        <end position="122"/>
    </location>
</feature>
<protein>
    <recommendedName>
        <fullName evidence="2">Ubiquitin-like domain-containing protein</fullName>
    </recommendedName>
</protein>
<keyword evidence="4" id="KW-1185">Reference proteome</keyword>
<dbReference type="Proteomes" id="UP000664859">
    <property type="component" value="Unassembled WGS sequence"/>
</dbReference>
<dbReference type="InterPro" id="IPR000626">
    <property type="entry name" value="Ubiquitin-like_dom"/>
</dbReference>
<dbReference type="PROSITE" id="PS50053">
    <property type="entry name" value="UBIQUITIN_2"/>
    <property type="match status" value="1"/>
</dbReference>
<organism evidence="3 4">
    <name type="scientific">Tribonema minus</name>
    <dbReference type="NCBI Taxonomy" id="303371"/>
    <lineage>
        <taxon>Eukaryota</taxon>
        <taxon>Sar</taxon>
        <taxon>Stramenopiles</taxon>
        <taxon>Ochrophyta</taxon>
        <taxon>PX clade</taxon>
        <taxon>Xanthophyceae</taxon>
        <taxon>Tribonematales</taxon>
        <taxon>Tribonemataceae</taxon>
        <taxon>Tribonema</taxon>
    </lineage>
</organism>
<evidence type="ECO:0000256" key="1">
    <source>
        <dbReference type="SAM" id="MobiDB-lite"/>
    </source>
</evidence>
<dbReference type="InterPro" id="IPR029071">
    <property type="entry name" value="Ubiquitin-like_domsf"/>
</dbReference>